<dbReference type="PROSITE" id="PS51819">
    <property type="entry name" value="VOC"/>
    <property type="match status" value="1"/>
</dbReference>
<evidence type="ECO:0000259" key="1">
    <source>
        <dbReference type="PROSITE" id="PS51819"/>
    </source>
</evidence>
<dbReference type="CDD" id="cd09012">
    <property type="entry name" value="VOC_like"/>
    <property type="match status" value="1"/>
</dbReference>
<dbReference type="InterPro" id="IPR029068">
    <property type="entry name" value="Glyas_Bleomycin-R_OHBP_Dase"/>
</dbReference>
<dbReference type="PANTHER" id="PTHR36503">
    <property type="entry name" value="BLR2520 PROTEIN"/>
    <property type="match status" value="1"/>
</dbReference>
<reference evidence="2" key="1">
    <citation type="submission" date="2024-07" db="EMBL/GenBank/DDBJ databases">
        <title>Complete genome sequences of cellulolytic bacteria, Kitasatospora sp. CMC57 and Streptomyces sp. CMC78, isolated from Japanese agricultural soil.</title>
        <authorList>
            <person name="Hashimoto T."/>
            <person name="Ito M."/>
            <person name="Iwamoto M."/>
            <person name="Fukahori D."/>
            <person name="Shoda T."/>
            <person name="Sakoda M."/>
            <person name="Morohoshi T."/>
            <person name="Mitsuboshi M."/>
            <person name="Nishizawa T."/>
        </authorList>
    </citation>
    <scope>NUCLEOTIDE SEQUENCE</scope>
    <source>
        <strain evidence="2">CMC57</strain>
    </source>
</reference>
<dbReference type="AlphaFoldDB" id="A0AB33JNG6"/>
<evidence type="ECO:0000313" key="2">
    <source>
        <dbReference type="EMBL" id="BFP44252.1"/>
    </source>
</evidence>
<organism evidence="2">
    <name type="scientific">Kitasatospora sp. CMC57</name>
    <dbReference type="NCBI Taxonomy" id="3231513"/>
    <lineage>
        <taxon>Bacteria</taxon>
        <taxon>Bacillati</taxon>
        <taxon>Actinomycetota</taxon>
        <taxon>Actinomycetes</taxon>
        <taxon>Kitasatosporales</taxon>
        <taxon>Streptomycetaceae</taxon>
        <taxon>Kitasatospora</taxon>
    </lineage>
</organism>
<dbReference type="Pfam" id="PF22677">
    <property type="entry name" value="Ble-like_N"/>
    <property type="match status" value="1"/>
</dbReference>
<dbReference type="InterPro" id="IPR037523">
    <property type="entry name" value="VOC_core"/>
</dbReference>
<dbReference type="SUPFAM" id="SSF54593">
    <property type="entry name" value="Glyoxalase/Bleomycin resistance protein/Dihydroxybiphenyl dioxygenase"/>
    <property type="match status" value="1"/>
</dbReference>
<protein>
    <submittedName>
        <fullName evidence="2">VOC family protein</fullName>
    </submittedName>
</protein>
<accession>A0AB33JNG6</accession>
<dbReference type="EMBL" id="AP035881">
    <property type="protein sequence ID" value="BFP44252.1"/>
    <property type="molecule type" value="Genomic_DNA"/>
</dbReference>
<dbReference type="Gene3D" id="3.10.180.10">
    <property type="entry name" value="2,3-Dihydroxybiphenyl 1,2-Dioxygenase, domain 1"/>
    <property type="match status" value="1"/>
</dbReference>
<dbReference type="RefSeq" id="WP_407986850.1">
    <property type="nucleotide sequence ID" value="NZ_AP035881.2"/>
</dbReference>
<sequence length="139" mass="15456">MATMIFVNLPVTDLDKSIRFFEAMGYSFNPQFTDETASCLVISDTIYAMLVTEARFKDFTKKPIADATAASEVIVALSADSRAEVDELVDRAMAAGAKPAIDPMDLGFMYSRSFQDLDGHQWEYVWMDEAAMAEQQAQS</sequence>
<proteinExistence type="predicted"/>
<dbReference type="InterPro" id="IPR053863">
    <property type="entry name" value="Glyoxy/Ble-like_N"/>
</dbReference>
<feature type="domain" description="VOC" evidence="1">
    <location>
        <begin position="3"/>
        <end position="127"/>
    </location>
</feature>
<name>A0AB33JNG6_9ACTN</name>
<gene>
    <name evidence="2" type="ORF">KCMC57_06200</name>
</gene>
<dbReference type="PANTHER" id="PTHR36503:SF2">
    <property type="entry name" value="BLR2408 PROTEIN"/>
    <property type="match status" value="1"/>
</dbReference>